<dbReference type="PROSITE" id="PS50929">
    <property type="entry name" value="ABC_TM1F"/>
    <property type="match status" value="1"/>
</dbReference>
<evidence type="ECO:0000256" key="6">
    <source>
        <dbReference type="ARBA" id="ARBA00022840"/>
    </source>
</evidence>
<reference evidence="12 15" key="1">
    <citation type="submission" date="2016-04" db="EMBL/GenBank/DDBJ databases">
        <authorList>
            <person name="Evans L.H."/>
            <person name="Alamgir A."/>
            <person name="Owens N."/>
            <person name="Weber N.D."/>
            <person name="Virtaneva K."/>
            <person name="Barbian K."/>
            <person name="Babar A."/>
            <person name="Rosenke K."/>
        </authorList>
    </citation>
    <scope>NUCLEOTIDE SEQUENCE [LARGE SCALE GENOMIC DNA]</scope>
    <source>
        <strain evidence="12">S5</strain>
        <strain evidence="15">S5(T) (JCM 30642 \VKM B-2941)</strain>
    </source>
</reference>
<proteinExistence type="predicted"/>
<dbReference type="Gene3D" id="1.20.1560.10">
    <property type="entry name" value="ABC transporter type 1, transmembrane domain"/>
    <property type="match status" value="1"/>
</dbReference>
<feature type="domain" description="ABC transmembrane type-1" evidence="11">
    <location>
        <begin position="37"/>
        <end position="318"/>
    </location>
</feature>
<organism evidence="12 15">
    <name type="scientific">Cuniculiplasma divulgatum</name>
    <dbReference type="NCBI Taxonomy" id="1673428"/>
    <lineage>
        <taxon>Archaea</taxon>
        <taxon>Methanobacteriati</taxon>
        <taxon>Thermoplasmatota</taxon>
        <taxon>Thermoplasmata</taxon>
        <taxon>Thermoplasmatales</taxon>
        <taxon>Cuniculiplasmataceae</taxon>
        <taxon>Cuniculiplasma</taxon>
    </lineage>
</organism>
<dbReference type="InterPro" id="IPR011527">
    <property type="entry name" value="ABC1_TM_dom"/>
</dbReference>
<dbReference type="Proteomes" id="UP000187822">
    <property type="component" value="Chromosome I"/>
</dbReference>
<feature type="transmembrane region" description="Helical" evidence="9">
    <location>
        <begin position="146"/>
        <end position="171"/>
    </location>
</feature>
<keyword evidence="5" id="KW-0547">Nucleotide-binding</keyword>
<feature type="domain" description="ABC transporter" evidence="10">
    <location>
        <begin position="351"/>
        <end position="584"/>
    </location>
</feature>
<keyword evidence="14" id="KW-1185">Reference proteome</keyword>
<dbReference type="GO" id="GO:0005886">
    <property type="term" value="C:plasma membrane"/>
    <property type="evidence" value="ECO:0007669"/>
    <property type="project" value="UniProtKB-SubCell"/>
</dbReference>
<dbReference type="KEGG" id="cdiv:CPM_1814"/>
<dbReference type="AlphaFoldDB" id="A0A1N5WKT8"/>
<dbReference type="GO" id="GO:0016887">
    <property type="term" value="F:ATP hydrolysis activity"/>
    <property type="evidence" value="ECO:0007669"/>
    <property type="project" value="InterPro"/>
</dbReference>
<name>A0A1N5WKT8_9ARCH</name>
<dbReference type="EMBL" id="LT671858">
    <property type="protein sequence ID" value="SIM85708.1"/>
    <property type="molecule type" value="Genomic_DNA"/>
</dbReference>
<feature type="transmembrane region" description="Helical" evidence="9">
    <location>
        <begin position="177"/>
        <end position="197"/>
    </location>
</feature>
<dbReference type="FunFam" id="3.40.50.300:FF:000221">
    <property type="entry name" value="Multidrug ABC transporter ATP-binding protein"/>
    <property type="match status" value="1"/>
</dbReference>
<dbReference type="InterPro" id="IPR003439">
    <property type="entry name" value="ABC_transporter-like_ATP-bd"/>
</dbReference>
<dbReference type="Proteomes" id="UP000195607">
    <property type="component" value="Chromosome I"/>
</dbReference>
<evidence type="ECO:0000313" key="14">
    <source>
        <dbReference type="Proteomes" id="UP000187822"/>
    </source>
</evidence>
<dbReference type="SUPFAM" id="SSF90123">
    <property type="entry name" value="ABC transporter transmembrane region"/>
    <property type="match status" value="1"/>
</dbReference>
<dbReference type="InterPro" id="IPR003593">
    <property type="entry name" value="AAA+_ATPase"/>
</dbReference>
<dbReference type="Pfam" id="PF00664">
    <property type="entry name" value="ABC_membrane"/>
    <property type="match status" value="1"/>
</dbReference>
<evidence type="ECO:0000256" key="1">
    <source>
        <dbReference type="ARBA" id="ARBA00004651"/>
    </source>
</evidence>
<evidence type="ECO:0000313" key="15">
    <source>
        <dbReference type="Proteomes" id="UP000195607"/>
    </source>
</evidence>
<keyword evidence="2" id="KW-0813">Transport</keyword>
<sequence length="594" mass="66280">MKQTYEEIEETYIKTLKGRAALKRLLKDMAKNRKQMAVLIASVMITAIAATFSPLAIGDAVNGVADRSFKVILDFSLLFIGLAMIQFASNRFRVISSTILAQGTVKNLRDRSFKSIQHVPISFFSKVKAGFLISRMTNDGETLGEFLTFQIPSVVSGMTTVILSIAIMLYLDFNLTLYALIVLPFLSIFTISLQGKVRKNYLRTRRTIAAITGNLAENISSIRSIKAFNVESYTEERFDGLNNDNLNANIRASRLSSMYGAIVRIIEYSGIAIVVLAGAIQLKAGLISIGILVSFIFYVQEFFDPVIQLSQLYNSYQSSIVGVGRIYGIIDSKKEVQSEGEINISTLNDSIVLKDVNFAYDDSDALKNINLTIKKGENIGIVGHTGAGKTTLSNLIMKFYTPQTGEILVDGRNLSEINTESYRNLISPVLQEPFLFRGTIYENVKIAAPDKSENEIEKLASDFSLKRIFDKLPEGMETNVGELGRSLSEGQKQAIAILRALCRDPQIIIMDEPTSNIDPYSEKFIFQSLEKFARERTLILITHRFSMISLVDKIIVLQDGKIVESGTFPELREKKGIFSQMYDILYGNRGESIE</sequence>
<dbReference type="EMBL" id="LT719092">
    <property type="protein sequence ID" value="SJK85592.1"/>
    <property type="molecule type" value="Genomic_DNA"/>
</dbReference>
<protein>
    <submittedName>
        <fullName evidence="12">LipidE family ABC transporter ATPase and permease</fullName>
    </submittedName>
</protein>
<evidence type="ECO:0000256" key="2">
    <source>
        <dbReference type="ARBA" id="ARBA00022448"/>
    </source>
</evidence>
<keyword evidence="4 9" id="KW-0812">Transmembrane</keyword>
<dbReference type="SUPFAM" id="SSF52540">
    <property type="entry name" value="P-loop containing nucleoside triphosphate hydrolases"/>
    <property type="match status" value="1"/>
</dbReference>
<dbReference type="Pfam" id="PF00005">
    <property type="entry name" value="ABC_tran"/>
    <property type="match status" value="1"/>
</dbReference>
<evidence type="ECO:0000259" key="11">
    <source>
        <dbReference type="PROSITE" id="PS50929"/>
    </source>
</evidence>
<dbReference type="GO" id="GO:0005524">
    <property type="term" value="F:ATP binding"/>
    <property type="evidence" value="ECO:0007669"/>
    <property type="project" value="UniProtKB-KW"/>
</dbReference>
<dbReference type="SMART" id="SM00382">
    <property type="entry name" value="AAA"/>
    <property type="match status" value="1"/>
</dbReference>
<dbReference type="PROSITE" id="PS50893">
    <property type="entry name" value="ABC_TRANSPORTER_2"/>
    <property type="match status" value="1"/>
</dbReference>
<keyword evidence="6" id="KW-0067">ATP-binding</keyword>
<evidence type="ECO:0000256" key="3">
    <source>
        <dbReference type="ARBA" id="ARBA00022475"/>
    </source>
</evidence>
<evidence type="ECO:0000256" key="7">
    <source>
        <dbReference type="ARBA" id="ARBA00022989"/>
    </source>
</evidence>
<dbReference type="GO" id="GO:0015421">
    <property type="term" value="F:ABC-type oligopeptide transporter activity"/>
    <property type="evidence" value="ECO:0007669"/>
    <property type="project" value="TreeGrafter"/>
</dbReference>
<reference evidence="14" key="3">
    <citation type="submission" date="2016-06" db="EMBL/GenBank/DDBJ databases">
        <authorList>
            <person name="Toshchakov V.S."/>
        </authorList>
    </citation>
    <scope>NUCLEOTIDE SEQUENCE [LARGE SCALE GENOMIC DNA]</scope>
    <source>
        <strain>PM4 (JCM 30641</strain>
        <strain evidence="14">\VKM B-2940)</strain>
    </source>
</reference>
<evidence type="ECO:0000256" key="5">
    <source>
        <dbReference type="ARBA" id="ARBA00022741"/>
    </source>
</evidence>
<evidence type="ECO:0000256" key="9">
    <source>
        <dbReference type="SAM" id="Phobius"/>
    </source>
</evidence>
<dbReference type="OrthoDB" id="121502at2157"/>
<dbReference type="Gene3D" id="3.40.50.300">
    <property type="entry name" value="P-loop containing nucleotide triphosphate hydrolases"/>
    <property type="match status" value="1"/>
</dbReference>
<evidence type="ECO:0000313" key="13">
    <source>
        <dbReference type="EMBL" id="SJK85592.1"/>
    </source>
</evidence>
<dbReference type="InterPro" id="IPR039421">
    <property type="entry name" value="Type_1_exporter"/>
</dbReference>
<evidence type="ECO:0000259" key="10">
    <source>
        <dbReference type="PROSITE" id="PS50893"/>
    </source>
</evidence>
<dbReference type="InterPro" id="IPR036640">
    <property type="entry name" value="ABC1_TM_sf"/>
</dbReference>
<dbReference type="PANTHER" id="PTHR43394">
    <property type="entry name" value="ATP-DEPENDENT PERMEASE MDL1, MITOCHONDRIAL"/>
    <property type="match status" value="1"/>
</dbReference>
<reference evidence="13" key="2">
    <citation type="submission" date="2016-06" db="EMBL/GenBank/DDBJ databases">
        <authorList>
            <person name="Olsen C.W."/>
            <person name="Carey S."/>
            <person name="Hinshaw L."/>
            <person name="Karasin A.I."/>
        </authorList>
    </citation>
    <scope>NUCLEOTIDE SEQUENCE [LARGE SCALE GENOMIC DNA]</scope>
    <source>
        <strain evidence="13">PM4</strain>
    </source>
</reference>
<evidence type="ECO:0000313" key="12">
    <source>
        <dbReference type="EMBL" id="SIM85708.1"/>
    </source>
</evidence>
<dbReference type="RefSeq" id="WP_021789752.1">
    <property type="nucleotide sequence ID" value="NZ_LT671858.1"/>
</dbReference>
<dbReference type="STRING" id="1673428.CPM_1814"/>
<keyword evidence="3" id="KW-1003">Cell membrane</keyword>
<feature type="transmembrane region" description="Helical" evidence="9">
    <location>
        <begin position="36"/>
        <end position="57"/>
    </location>
</feature>
<accession>A0A1N5WKT8</accession>
<gene>
    <name evidence="13" type="ORF">CPM_1814</name>
    <name evidence="12" type="ORF">CSP5_1875</name>
</gene>
<evidence type="ECO:0000256" key="8">
    <source>
        <dbReference type="ARBA" id="ARBA00023136"/>
    </source>
</evidence>
<keyword evidence="8 9" id="KW-0472">Membrane</keyword>
<dbReference type="PANTHER" id="PTHR43394:SF1">
    <property type="entry name" value="ATP-BINDING CASSETTE SUB-FAMILY B MEMBER 10, MITOCHONDRIAL"/>
    <property type="match status" value="1"/>
</dbReference>
<feature type="transmembrane region" description="Helical" evidence="9">
    <location>
        <begin position="69"/>
        <end position="88"/>
    </location>
</feature>
<dbReference type="InterPro" id="IPR027417">
    <property type="entry name" value="P-loop_NTPase"/>
</dbReference>
<comment type="subcellular location">
    <subcellularLocation>
        <location evidence="1">Cell membrane</location>
        <topology evidence="1">Multi-pass membrane protein</topology>
    </subcellularLocation>
</comment>
<dbReference type="GeneID" id="41589112"/>
<evidence type="ECO:0000256" key="4">
    <source>
        <dbReference type="ARBA" id="ARBA00022692"/>
    </source>
</evidence>
<keyword evidence="7 9" id="KW-1133">Transmembrane helix</keyword>